<keyword evidence="3" id="KW-1185">Reference proteome</keyword>
<name>A0A9N8I1T8_9STRA</name>
<organism evidence="2 3">
    <name type="scientific">Seminavis robusta</name>
    <dbReference type="NCBI Taxonomy" id="568900"/>
    <lineage>
        <taxon>Eukaryota</taxon>
        <taxon>Sar</taxon>
        <taxon>Stramenopiles</taxon>
        <taxon>Ochrophyta</taxon>
        <taxon>Bacillariophyta</taxon>
        <taxon>Bacillariophyceae</taxon>
        <taxon>Bacillariophycidae</taxon>
        <taxon>Naviculales</taxon>
        <taxon>Naviculaceae</taxon>
        <taxon>Seminavis</taxon>
    </lineage>
</organism>
<feature type="compositionally biased region" description="Acidic residues" evidence="1">
    <location>
        <begin position="248"/>
        <end position="258"/>
    </location>
</feature>
<dbReference type="EMBL" id="CAICTM010004673">
    <property type="protein sequence ID" value="CAB9532003.1"/>
    <property type="molecule type" value="Genomic_DNA"/>
</dbReference>
<comment type="caution">
    <text evidence="2">The sequence shown here is derived from an EMBL/GenBank/DDBJ whole genome shotgun (WGS) entry which is preliminary data.</text>
</comment>
<sequence>MSMFAWKKLSSCEVITQELKSRAAEATLGFFSESFSNSFQLNSSVLKLLDNGTDETVISDDEDTILGELDFLEDDREEQLGTQYHAQYHEDSVVEERTQGPSVVDEFEEEVIEDEVDTLESDADESPQEAAPIAMVAVEDDPAQVNDSSFTPLDAVEEEVVETDNEQKVSEGLESDTAPDVGVAQNKPNNEASNESSEEPPNADAAEDQEVNNGLESDAAPEFGVAQNEPNNNEASNESSEEPPNADAAEDQEVNNGL</sequence>
<accession>A0A9N8I1T8</accession>
<feature type="compositionally biased region" description="Low complexity" evidence="1">
    <location>
        <begin position="188"/>
        <end position="203"/>
    </location>
</feature>
<dbReference type="Proteomes" id="UP001153069">
    <property type="component" value="Unassembled WGS sequence"/>
</dbReference>
<evidence type="ECO:0000313" key="2">
    <source>
        <dbReference type="EMBL" id="CAB9532003.1"/>
    </source>
</evidence>
<proteinExistence type="predicted"/>
<feature type="compositionally biased region" description="Low complexity" evidence="1">
    <location>
        <begin position="228"/>
        <end position="246"/>
    </location>
</feature>
<protein>
    <submittedName>
        <fullName evidence="2">Uncharacterized protein</fullName>
    </submittedName>
</protein>
<feature type="region of interest" description="Disordered" evidence="1">
    <location>
        <begin position="140"/>
        <end position="258"/>
    </location>
</feature>
<dbReference type="AlphaFoldDB" id="A0A9N8I1T8"/>
<evidence type="ECO:0000256" key="1">
    <source>
        <dbReference type="SAM" id="MobiDB-lite"/>
    </source>
</evidence>
<gene>
    <name evidence="2" type="ORF">SEMRO_4675_G354440.1</name>
</gene>
<feature type="non-terminal residue" evidence="2">
    <location>
        <position position="258"/>
    </location>
</feature>
<evidence type="ECO:0000313" key="3">
    <source>
        <dbReference type="Proteomes" id="UP001153069"/>
    </source>
</evidence>
<feature type="compositionally biased region" description="Acidic residues" evidence="1">
    <location>
        <begin position="155"/>
        <end position="164"/>
    </location>
</feature>
<reference evidence="2" key="1">
    <citation type="submission" date="2020-06" db="EMBL/GenBank/DDBJ databases">
        <authorList>
            <consortium name="Plant Systems Biology data submission"/>
        </authorList>
    </citation>
    <scope>NUCLEOTIDE SEQUENCE</scope>
    <source>
        <strain evidence="2">D6</strain>
    </source>
</reference>